<dbReference type="SMART" id="SM00382">
    <property type="entry name" value="AAA"/>
    <property type="match status" value="1"/>
</dbReference>
<dbReference type="PANTHER" id="PTHR43335:SF4">
    <property type="entry name" value="ABC TRANSPORTER, ATP-BINDING PROTEIN"/>
    <property type="match status" value="1"/>
</dbReference>
<dbReference type="InterPro" id="IPR003593">
    <property type="entry name" value="AAA+_ATPase"/>
</dbReference>
<gene>
    <name evidence="6" type="ORF">HNQ61_004135</name>
</gene>
<dbReference type="PROSITE" id="PS50893">
    <property type="entry name" value="ABC_TRANSPORTER_2"/>
    <property type="match status" value="1"/>
</dbReference>
<dbReference type="PANTHER" id="PTHR43335">
    <property type="entry name" value="ABC TRANSPORTER, ATP-BINDING PROTEIN"/>
    <property type="match status" value="1"/>
</dbReference>
<dbReference type="PROSITE" id="PS00211">
    <property type="entry name" value="ABC_TRANSPORTER_1"/>
    <property type="match status" value="1"/>
</dbReference>
<feature type="domain" description="ABC transporter" evidence="5">
    <location>
        <begin position="4"/>
        <end position="232"/>
    </location>
</feature>
<evidence type="ECO:0000256" key="2">
    <source>
        <dbReference type="ARBA" id="ARBA00022448"/>
    </source>
</evidence>
<dbReference type="RefSeq" id="WP_170038279.1">
    <property type="nucleotide sequence ID" value="NZ_JABDTL010000002.1"/>
</dbReference>
<dbReference type="Pfam" id="PF00005">
    <property type="entry name" value="ABC_tran"/>
    <property type="match status" value="1"/>
</dbReference>
<reference evidence="6 7" key="1">
    <citation type="submission" date="2020-08" db="EMBL/GenBank/DDBJ databases">
        <title>Genomic Encyclopedia of Type Strains, Phase IV (KMG-IV): sequencing the most valuable type-strain genomes for metagenomic binning, comparative biology and taxonomic classification.</title>
        <authorList>
            <person name="Goeker M."/>
        </authorList>
    </citation>
    <scope>NUCLEOTIDE SEQUENCE [LARGE SCALE GENOMIC DNA]</scope>
    <source>
        <strain evidence="6 7">DSM 29007</strain>
    </source>
</reference>
<dbReference type="GO" id="GO:0005524">
    <property type="term" value="F:ATP binding"/>
    <property type="evidence" value="ECO:0007669"/>
    <property type="project" value="UniProtKB-KW"/>
</dbReference>
<evidence type="ECO:0000313" key="7">
    <source>
        <dbReference type="Proteomes" id="UP000582837"/>
    </source>
</evidence>
<protein>
    <submittedName>
        <fullName evidence="6">ABC-2 type transport system ATP-binding protein</fullName>
    </submittedName>
</protein>
<evidence type="ECO:0000259" key="5">
    <source>
        <dbReference type="PROSITE" id="PS50893"/>
    </source>
</evidence>
<evidence type="ECO:0000256" key="1">
    <source>
        <dbReference type="ARBA" id="ARBA00005417"/>
    </source>
</evidence>
<keyword evidence="4 6" id="KW-0067">ATP-binding</keyword>
<comment type="caution">
    <text evidence="6">The sequence shown here is derived from an EMBL/GenBank/DDBJ whole genome shotgun (WGS) entry which is preliminary data.</text>
</comment>
<dbReference type="InterPro" id="IPR003439">
    <property type="entry name" value="ABC_transporter-like_ATP-bd"/>
</dbReference>
<keyword evidence="3" id="KW-0547">Nucleotide-binding</keyword>
<dbReference type="InterPro" id="IPR027417">
    <property type="entry name" value="P-loop_NTPase"/>
</dbReference>
<comment type="similarity">
    <text evidence="1">Belongs to the ABC transporter superfamily.</text>
</comment>
<evidence type="ECO:0000256" key="4">
    <source>
        <dbReference type="ARBA" id="ARBA00022840"/>
    </source>
</evidence>
<proteinExistence type="inferred from homology"/>
<dbReference type="Gene3D" id="3.40.50.300">
    <property type="entry name" value="P-loop containing nucleotide triphosphate hydrolases"/>
    <property type="match status" value="1"/>
</dbReference>
<dbReference type="SUPFAM" id="SSF52540">
    <property type="entry name" value="P-loop containing nucleoside triphosphate hydrolases"/>
    <property type="match status" value="1"/>
</dbReference>
<keyword evidence="2" id="KW-0813">Transport</keyword>
<dbReference type="EMBL" id="JACHIA010000015">
    <property type="protein sequence ID" value="MBB6072473.1"/>
    <property type="molecule type" value="Genomic_DNA"/>
</dbReference>
<dbReference type="InterPro" id="IPR017871">
    <property type="entry name" value="ABC_transporter-like_CS"/>
</dbReference>
<evidence type="ECO:0000313" key="6">
    <source>
        <dbReference type="EMBL" id="MBB6072473.1"/>
    </source>
</evidence>
<name>A0A841H3B9_9BACT</name>
<dbReference type="AlphaFoldDB" id="A0A841H3B9"/>
<sequence>MYAMETCGLTHRFGGGDPVLRNVELRVPEGSIYGFLGPNGAGKTTTLRLVLGLLGQQEGTIHLFGRPLTGNRGELLRQVGSSIESPSLYAHLTARENLRIWQLVFRCPERRIGEVLSLVGLSGTGSKRAGQFSLGMKQRLSLAVALLHEPRMLVLDEPTNGLDPHGILEMRDLLLSLNRAHGTTIVVSSHLLAEVERLVTDVAIISRGTLRFQGPLAELMARREATSFITFDSGDNTRALEIIAAGGWTAVPHEGKVRVPALPPEEIGRINHRLALAGVSVHEITAGGTRLETLFMDLVQD</sequence>
<dbReference type="GO" id="GO:0016887">
    <property type="term" value="F:ATP hydrolysis activity"/>
    <property type="evidence" value="ECO:0007669"/>
    <property type="project" value="InterPro"/>
</dbReference>
<keyword evidence="7" id="KW-1185">Reference proteome</keyword>
<evidence type="ECO:0000256" key="3">
    <source>
        <dbReference type="ARBA" id="ARBA00022741"/>
    </source>
</evidence>
<dbReference type="Proteomes" id="UP000582837">
    <property type="component" value="Unassembled WGS sequence"/>
</dbReference>
<accession>A0A841H3B9</accession>
<organism evidence="6 7">
    <name type="scientific">Longimicrobium terrae</name>
    <dbReference type="NCBI Taxonomy" id="1639882"/>
    <lineage>
        <taxon>Bacteria</taxon>
        <taxon>Pseudomonadati</taxon>
        <taxon>Gemmatimonadota</taxon>
        <taxon>Longimicrobiia</taxon>
        <taxon>Longimicrobiales</taxon>
        <taxon>Longimicrobiaceae</taxon>
        <taxon>Longimicrobium</taxon>
    </lineage>
</organism>